<dbReference type="STRING" id="7234.B4ISJ7"/>
<dbReference type="PhylomeDB" id="B4ISJ7"/>
<accession>B4ISJ7</accession>
<evidence type="ECO:0000313" key="15">
    <source>
        <dbReference type="Proteomes" id="UP000008744"/>
    </source>
</evidence>
<keyword evidence="3" id="KW-0479">Metal-binding</keyword>
<dbReference type="FunFam" id="3.30.160.60:FF:000358">
    <property type="entry name" value="zinc finger protein 24"/>
    <property type="match status" value="1"/>
</dbReference>
<dbReference type="GO" id="GO:0005634">
    <property type="term" value="C:nucleus"/>
    <property type="evidence" value="ECO:0007669"/>
    <property type="project" value="UniProtKB-SubCell"/>
</dbReference>
<dbReference type="PROSITE" id="PS00028">
    <property type="entry name" value="ZINC_FINGER_C2H2_1"/>
    <property type="match status" value="3"/>
</dbReference>
<keyword evidence="8" id="KW-0238">DNA-binding</keyword>
<keyword evidence="10" id="KW-0539">Nucleus</keyword>
<dbReference type="PANTHER" id="PTHR46105:SF5">
    <property type="entry name" value="ZINC FINGER AND BTB DOMAIN-CONTAINING PROTEIN 44 ISOFORM X1"/>
    <property type="match status" value="1"/>
</dbReference>
<evidence type="ECO:0000256" key="2">
    <source>
        <dbReference type="ARBA" id="ARBA00006991"/>
    </source>
</evidence>
<sequence>MRVHTGERPFECAYCEKKYSRKAQLDEHTATHTGDRPFECLVCEKKFIRKIHLAEHTRIHTGDRPYECLTCGKTFPRKYTLLKHNRIHTGGHPSDCPQKKEKSFDDSYKLEIHEGKASNNNNMPEQRLDIKDEIN</sequence>
<evidence type="ECO:0000256" key="4">
    <source>
        <dbReference type="ARBA" id="ARBA00022737"/>
    </source>
</evidence>
<keyword evidence="15" id="KW-1185">Reference proteome</keyword>
<keyword evidence="6" id="KW-0862">Zinc</keyword>
<gene>
    <name evidence="14" type="primary">Dper\GL15426</name>
    <name evidence="14" type="ORF">Dper_GL15426</name>
</gene>
<evidence type="ECO:0000313" key="14">
    <source>
        <dbReference type="EMBL" id="EDW26093.1"/>
    </source>
</evidence>
<keyword evidence="9" id="KW-0804">Transcription</keyword>
<dbReference type="PANTHER" id="PTHR46105">
    <property type="entry name" value="AGAP004733-PA"/>
    <property type="match status" value="1"/>
</dbReference>
<name>B4ISJ7_DROPE</name>
<keyword evidence="7" id="KW-0805">Transcription regulation</keyword>
<comment type="similarity">
    <text evidence="2">Belongs to the krueppel C2H2-type zinc-finger protein family.</text>
</comment>
<feature type="domain" description="C2H2-type" evidence="13">
    <location>
        <begin position="66"/>
        <end position="93"/>
    </location>
</feature>
<dbReference type="Gene3D" id="3.30.160.60">
    <property type="entry name" value="Classic Zinc Finger"/>
    <property type="match status" value="3"/>
</dbReference>
<dbReference type="Pfam" id="PF00096">
    <property type="entry name" value="zf-C2H2"/>
    <property type="match status" value="3"/>
</dbReference>
<dbReference type="OMA" id="MLICATE"/>
<dbReference type="InterPro" id="IPR050457">
    <property type="entry name" value="ZnFinger_BTB_dom_contain"/>
</dbReference>
<dbReference type="SUPFAM" id="SSF57667">
    <property type="entry name" value="beta-beta-alpha zinc fingers"/>
    <property type="match status" value="2"/>
</dbReference>
<dbReference type="FunFam" id="3.30.160.60:FF:002343">
    <property type="entry name" value="Zinc finger protein 33A"/>
    <property type="match status" value="1"/>
</dbReference>
<comment type="subcellular location">
    <subcellularLocation>
        <location evidence="1">Nucleus</location>
    </subcellularLocation>
</comment>
<dbReference type="GO" id="GO:0000978">
    <property type="term" value="F:RNA polymerase II cis-regulatory region sequence-specific DNA binding"/>
    <property type="evidence" value="ECO:0007669"/>
    <property type="project" value="TreeGrafter"/>
</dbReference>
<dbReference type="GO" id="GO:0000981">
    <property type="term" value="F:DNA-binding transcription factor activity, RNA polymerase II-specific"/>
    <property type="evidence" value="ECO:0007669"/>
    <property type="project" value="TreeGrafter"/>
</dbReference>
<feature type="region of interest" description="Disordered" evidence="12">
    <location>
        <begin position="107"/>
        <end position="135"/>
    </location>
</feature>
<evidence type="ECO:0000256" key="8">
    <source>
        <dbReference type="ARBA" id="ARBA00023125"/>
    </source>
</evidence>
<feature type="compositionally biased region" description="Basic and acidic residues" evidence="12">
    <location>
        <begin position="126"/>
        <end position="135"/>
    </location>
</feature>
<evidence type="ECO:0000256" key="3">
    <source>
        <dbReference type="ARBA" id="ARBA00022723"/>
    </source>
</evidence>
<evidence type="ECO:0000256" key="1">
    <source>
        <dbReference type="ARBA" id="ARBA00004123"/>
    </source>
</evidence>
<dbReference type="FunFam" id="3.30.160.60:FF:000135">
    <property type="entry name" value="Zinc finger protein 358"/>
    <property type="match status" value="1"/>
</dbReference>
<evidence type="ECO:0000256" key="9">
    <source>
        <dbReference type="ARBA" id="ARBA00023163"/>
    </source>
</evidence>
<evidence type="ECO:0000256" key="11">
    <source>
        <dbReference type="PROSITE-ProRule" id="PRU00042"/>
    </source>
</evidence>
<dbReference type="OrthoDB" id="9677019at2759"/>
<dbReference type="InterPro" id="IPR036236">
    <property type="entry name" value="Znf_C2H2_sf"/>
</dbReference>
<evidence type="ECO:0000256" key="7">
    <source>
        <dbReference type="ARBA" id="ARBA00023015"/>
    </source>
</evidence>
<dbReference type="PROSITE" id="PS50157">
    <property type="entry name" value="ZINC_FINGER_C2H2_2"/>
    <property type="match status" value="3"/>
</dbReference>
<dbReference type="EMBL" id="CH700615">
    <property type="protein sequence ID" value="EDW26093.1"/>
    <property type="molecule type" value="Genomic_DNA"/>
</dbReference>
<keyword evidence="4" id="KW-0677">Repeat</keyword>
<feature type="domain" description="C2H2-type" evidence="13">
    <location>
        <begin position="38"/>
        <end position="65"/>
    </location>
</feature>
<reference evidence="14 15" key="1">
    <citation type="journal article" date="2007" name="Nature">
        <title>Evolution of genes and genomes on the Drosophila phylogeny.</title>
        <authorList>
            <consortium name="Drosophila 12 Genomes Consortium"/>
            <person name="Clark A.G."/>
            <person name="Eisen M.B."/>
            <person name="Smith D.R."/>
            <person name="Bergman C.M."/>
            <person name="Oliver B."/>
            <person name="Markow T.A."/>
            <person name="Kaufman T.C."/>
            <person name="Kellis M."/>
            <person name="Gelbart W."/>
            <person name="Iyer V.N."/>
            <person name="Pollard D.A."/>
            <person name="Sackton T.B."/>
            <person name="Larracuente A.M."/>
            <person name="Singh N.D."/>
            <person name="Abad J.P."/>
            <person name="Abt D.N."/>
            <person name="Adryan B."/>
            <person name="Aguade M."/>
            <person name="Akashi H."/>
            <person name="Anderson W.W."/>
            <person name="Aquadro C.F."/>
            <person name="Ardell D.H."/>
            <person name="Arguello R."/>
            <person name="Artieri C.G."/>
            <person name="Barbash D.A."/>
            <person name="Barker D."/>
            <person name="Barsanti P."/>
            <person name="Batterham P."/>
            <person name="Batzoglou S."/>
            <person name="Begun D."/>
            <person name="Bhutkar A."/>
            <person name="Blanco E."/>
            <person name="Bosak S.A."/>
            <person name="Bradley R.K."/>
            <person name="Brand A.D."/>
            <person name="Brent M.R."/>
            <person name="Brooks A.N."/>
            <person name="Brown R.H."/>
            <person name="Butlin R.K."/>
            <person name="Caggese C."/>
            <person name="Calvi B.R."/>
            <person name="Bernardo de Carvalho A."/>
            <person name="Caspi A."/>
            <person name="Castrezana S."/>
            <person name="Celniker S.E."/>
            <person name="Chang J.L."/>
            <person name="Chapple C."/>
            <person name="Chatterji S."/>
            <person name="Chinwalla A."/>
            <person name="Civetta A."/>
            <person name="Clifton S.W."/>
            <person name="Comeron J.M."/>
            <person name="Costello J.C."/>
            <person name="Coyne J.A."/>
            <person name="Daub J."/>
            <person name="David R.G."/>
            <person name="Delcher A.L."/>
            <person name="Delehaunty K."/>
            <person name="Do C.B."/>
            <person name="Ebling H."/>
            <person name="Edwards K."/>
            <person name="Eickbush T."/>
            <person name="Evans J.D."/>
            <person name="Filipski A."/>
            <person name="Findeiss S."/>
            <person name="Freyhult E."/>
            <person name="Fulton L."/>
            <person name="Fulton R."/>
            <person name="Garcia A.C."/>
            <person name="Gardiner A."/>
            <person name="Garfield D.A."/>
            <person name="Garvin B.E."/>
            <person name="Gibson G."/>
            <person name="Gilbert D."/>
            <person name="Gnerre S."/>
            <person name="Godfrey J."/>
            <person name="Good R."/>
            <person name="Gotea V."/>
            <person name="Gravely B."/>
            <person name="Greenberg A.J."/>
            <person name="Griffiths-Jones S."/>
            <person name="Gross S."/>
            <person name="Guigo R."/>
            <person name="Gustafson E.A."/>
            <person name="Haerty W."/>
            <person name="Hahn M.W."/>
            <person name="Halligan D.L."/>
            <person name="Halpern A.L."/>
            <person name="Halter G.M."/>
            <person name="Han M.V."/>
            <person name="Heger A."/>
            <person name="Hillier L."/>
            <person name="Hinrichs A.S."/>
            <person name="Holmes I."/>
            <person name="Hoskins R.A."/>
            <person name="Hubisz M.J."/>
            <person name="Hultmark D."/>
            <person name="Huntley M.A."/>
            <person name="Jaffe D.B."/>
            <person name="Jagadeeshan S."/>
            <person name="Jeck W.R."/>
            <person name="Johnson J."/>
            <person name="Jones C.D."/>
            <person name="Jordan W.C."/>
            <person name="Karpen G.H."/>
            <person name="Kataoka E."/>
            <person name="Keightley P.D."/>
            <person name="Kheradpour P."/>
            <person name="Kirkness E.F."/>
            <person name="Koerich L.B."/>
            <person name="Kristiansen K."/>
            <person name="Kudrna D."/>
            <person name="Kulathinal R.J."/>
            <person name="Kumar S."/>
            <person name="Kwok R."/>
            <person name="Lander E."/>
            <person name="Langley C.H."/>
            <person name="Lapoint R."/>
            <person name="Lazzaro B.P."/>
            <person name="Lee S.J."/>
            <person name="Levesque L."/>
            <person name="Li R."/>
            <person name="Lin C.F."/>
            <person name="Lin M.F."/>
            <person name="Lindblad-Toh K."/>
            <person name="Llopart A."/>
            <person name="Long M."/>
            <person name="Low L."/>
            <person name="Lozovsky E."/>
            <person name="Lu J."/>
            <person name="Luo M."/>
            <person name="Machado C.A."/>
            <person name="Makalowski W."/>
            <person name="Marzo M."/>
            <person name="Matsuda M."/>
            <person name="Matzkin L."/>
            <person name="McAllister B."/>
            <person name="McBride C.S."/>
            <person name="McKernan B."/>
            <person name="McKernan K."/>
            <person name="Mendez-Lago M."/>
            <person name="Minx P."/>
            <person name="Mollenhauer M.U."/>
            <person name="Montooth K."/>
            <person name="Mount S.M."/>
            <person name="Mu X."/>
            <person name="Myers E."/>
            <person name="Negre B."/>
            <person name="Newfeld S."/>
            <person name="Nielsen R."/>
            <person name="Noor M.A."/>
            <person name="O'Grady P."/>
            <person name="Pachter L."/>
            <person name="Papaceit M."/>
            <person name="Parisi M.J."/>
            <person name="Parisi M."/>
            <person name="Parts L."/>
            <person name="Pedersen J.S."/>
            <person name="Pesole G."/>
            <person name="Phillippy A.M."/>
            <person name="Ponting C.P."/>
            <person name="Pop M."/>
            <person name="Porcelli D."/>
            <person name="Powell J.R."/>
            <person name="Prohaska S."/>
            <person name="Pruitt K."/>
            <person name="Puig M."/>
            <person name="Quesneville H."/>
            <person name="Ram K.R."/>
            <person name="Rand D."/>
            <person name="Rasmussen M.D."/>
            <person name="Reed L.K."/>
            <person name="Reenan R."/>
            <person name="Reily A."/>
            <person name="Remington K.A."/>
            <person name="Rieger T.T."/>
            <person name="Ritchie M.G."/>
            <person name="Robin C."/>
            <person name="Rogers Y.H."/>
            <person name="Rohde C."/>
            <person name="Rozas J."/>
            <person name="Rubenfield M.J."/>
            <person name="Ruiz A."/>
            <person name="Russo S."/>
            <person name="Salzberg S.L."/>
            <person name="Sanchez-Gracia A."/>
            <person name="Saranga D.J."/>
            <person name="Sato H."/>
            <person name="Schaeffer S.W."/>
            <person name="Schatz M.C."/>
            <person name="Schlenke T."/>
            <person name="Schwartz R."/>
            <person name="Segarra C."/>
            <person name="Singh R.S."/>
            <person name="Sirot L."/>
            <person name="Sirota M."/>
            <person name="Sisneros N.B."/>
            <person name="Smith C.D."/>
            <person name="Smith T.F."/>
            <person name="Spieth J."/>
            <person name="Stage D.E."/>
            <person name="Stark A."/>
            <person name="Stephan W."/>
            <person name="Strausberg R.L."/>
            <person name="Strempel S."/>
            <person name="Sturgill D."/>
            <person name="Sutton G."/>
            <person name="Sutton G.G."/>
            <person name="Tao W."/>
            <person name="Teichmann S."/>
            <person name="Tobari Y.N."/>
            <person name="Tomimura Y."/>
            <person name="Tsolas J.M."/>
            <person name="Valente V.L."/>
            <person name="Venter E."/>
            <person name="Venter J.C."/>
            <person name="Vicario S."/>
            <person name="Vieira F.G."/>
            <person name="Vilella A.J."/>
            <person name="Villasante A."/>
            <person name="Walenz B."/>
            <person name="Wang J."/>
            <person name="Wasserman M."/>
            <person name="Watts T."/>
            <person name="Wilson D."/>
            <person name="Wilson R.K."/>
            <person name="Wing R.A."/>
            <person name="Wolfner M.F."/>
            <person name="Wong A."/>
            <person name="Wong G.K."/>
            <person name="Wu C.I."/>
            <person name="Wu G."/>
            <person name="Yamamoto D."/>
            <person name="Yang H.P."/>
            <person name="Yang S.P."/>
            <person name="Yorke J.A."/>
            <person name="Yoshida K."/>
            <person name="Zdobnov E."/>
            <person name="Zhang P."/>
            <person name="Zhang Y."/>
            <person name="Zimin A.V."/>
            <person name="Baldwin J."/>
            <person name="Abdouelleil A."/>
            <person name="Abdulkadir J."/>
            <person name="Abebe A."/>
            <person name="Abera B."/>
            <person name="Abreu J."/>
            <person name="Acer S.C."/>
            <person name="Aftuck L."/>
            <person name="Alexander A."/>
            <person name="An P."/>
            <person name="Anderson E."/>
            <person name="Anderson S."/>
            <person name="Arachi H."/>
            <person name="Azer M."/>
            <person name="Bachantsang P."/>
            <person name="Barry A."/>
            <person name="Bayul T."/>
            <person name="Berlin A."/>
            <person name="Bessette D."/>
            <person name="Bloom T."/>
            <person name="Blye J."/>
            <person name="Boguslavskiy L."/>
            <person name="Bonnet C."/>
            <person name="Boukhgalter B."/>
            <person name="Bourzgui I."/>
            <person name="Brown A."/>
            <person name="Cahill P."/>
            <person name="Channer S."/>
            <person name="Cheshatsang Y."/>
            <person name="Chuda L."/>
            <person name="Citroen M."/>
            <person name="Collymore A."/>
            <person name="Cooke P."/>
            <person name="Costello M."/>
            <person name="D'Aco K."/>
            <person name="Daza R."/>
            <person name="De Haan G."/>
            <person name="DeGray S."/>
            <person name="DeMaso C."/>
            <person name="Dhargay N."/>
            <person name="Dooley K."/>
            <person name="Dooley E."/>
            <person name="Doricent M."/>
            <person name="Dorje P."/>
            <person name="Dorjee K."/>
            <person name="Dupes A."/>
            <person name="Elong R."/>
            <person name="Falk J."/>
            <person name="Farina A."/>
            <person name="Faro S."/>
            <person name="Ferguson D."/>
            <person name="Fisher S."/>
            <person name="Foley C.D."/>
            <person name="Franke A."/>
            <person name="Friedrich D."/>
            <person name="Gadbois L."/>
            <person name="Gearin G."/>
            <person name="Gearin C.R."/>
            <person name="Giannoukos G."/>
            <person name="Goode T."/>
            <person name="Graham J."/>
            <person name="Grandbois E."/>
            <person name="Grewal S."/>
            <person name="Gyaltsen K."/>
            <person name="Hafez N."/>
            <person name="Hagos B."/>
            <person name="Hall J."/>
            <person name="Henson C."/>
            <person name="Hollinger A."/>
            <person name="Honan T."/>
            <person name="Huard M.D."/>
            <person name="Hughes L."/>
            <person name="Hurhula B."/>
            <person name="Husby M.E."/>
            <person name="Kamat A."/>
            <person name="Kanga B."/>
            <person name="Kashin S."/>
            <person name="Khazanovich D."/>
            <person name="Kisner P."/>
            <person name="Lance K."/>
            <person name="Lara M."/>
            <person name="Lee W."/>
            <person name="Lennon N."/>
            <person name="Letendre F."/>
            <person name="LeVine R."/>
            <person name="Lipovsky A."/>
            <person name="Liu X."/>
            <person name="Liu J."/>
            <person name="Liu S."/>
            <person name="Lokyitsang T."/>
            <person name="Lokyitsang Y."/>
            <person name="Lubonja R."/>
            <person name="Lui A."/>
            <person name="MacDonald P."/>
            <person name="Magnisalis V."/>
            <person name="Maru K."/>
            <person name="Matthews C."/>
            <person name="McCusker W."/>
            <person name="McDonough S."/>
            <person name="Mehta T."/>
            <person name="Meldrim J."/>
            <person name="Meneus L."/>
            <person name="Mihai O."/>
            <person name="Mihalev A."/>
            <person name="Mihova T."/>
            <person name="Mittelman R."/>
            <person name="Mlenga V."/>
            <person name="Montmayeur A."/>
            <person name="Mulrain L."/>
            <person name="Navidi A."/>
            <person name="Naylor J."/>
            <person name="Negash T."/>
            <person name="Nguyen T."/>
            <person name="Nguyen N."/>
            <person name="Nicol R."/>
            <person name="Norbu C."/>
            <person name="Norbu N."/>
            <person name="Novod N."/>
            <person name="O'Neill B."/>
            <person name="Osman S."/>
            <person name="Markiewicz E."/>
            <person name="Oyono O.L."/>
            <person name="Patti C."/>
            <person name="Phunkhang P."/>
            <person name="Pierre F."/>
            <person name="Priest M."/>
            <person name="Raghuraman S."/>
            <person name="Rege F."/>
            <person name="Reyes R."/>
            <person name="Rise C."/>
            <person name="Rogov P."/>
            <person name="Ross K."/>
            <person name="Ryan E."/>
            <person name="Settipalli S."/>
            <person name="Shea T."/>
            <person name="Sherpa N."/>
            <person name="Shi L."/>
            <person name="Shih D."/>
            <person name="Sparrow T."/>
            <person name="Spaulding J."/>
            <person name="Stalker J."/>
            <person name="Stange-Thomann N."/>
            <person name="Stavropoulos S."/>
            <person name="Stone C."/>
            <person name="Strader C."/>
            <person name="Tesfaye S."/>
            <person name="Thomson T."/>
            <person name="Thoulutsang Y."/>
            <person name="Thoulutsang D."/>
            <person name="Topham K."/>
            <person name="Topping I."/>
            <person name="Tsamla T."/>
            <person name="Vassiliev H."/>
            <person name="Vo A."/>
            <person name="Wangchuk T."/>
            <person name="Wangdi T."/>
            <person name="Weiand M."/>
            <person name="Wilkinson J."/>
            <person name="Wilson A."/>
            <person name="Yadav S."/>
            <person name="Young G."/>
            <person name="Yu Q."/>
            <person name="Zembek L."/>
            <person name="Zhong D."/>
            <person name="Zimmer A."/>
            <person name="Zwirko Z."/>
            <person name="Jaffe D.B."/>
            <person name="Alvarez P."/>
            <person name="Brockman W."/>
            <person name="Butler J."/>
            <person name="Chin C."/>
            <person name="Gnerre S."/>
            <person name="Grabherr M."/>
            <person name="Kleber M."/>
            <person name="Mauceli E."/>
            <person name="MacCallum I."/>
        </authorList>
    </citation>
    <scope>NUCLEOTIDE SEQUENCE [LARGE SCALE GENOMIC DNA]</scope>
    <source>
        <strain evidence="15">MSH-3 / Tucson 14011-0111.49</strain>
    </source>
</reference>
<dbReference type="Proteomes" id="UP000008744">
    <property type="component" value="Unassembled WGS sequence"/>
</dbReference>
<evidence type="ECO:0000256" key="10">
    <source>
        <dbReference type="ARBA" id="ARBA00023242"/>
    </source>
</evidence>
<dbReference type="AlphaFoldDB" id="B4ISJ7"/>
<evidence type="ECO:0000256" key="5">
    <source>
        <dbReference type="ARBA" id="ARBA00022771"/>
    </source>
</evidence>
<dbReference type="SMART" id="SM00355">
    <property type="entry name" value="ZnF_C2H2"/>
    <property type="match status" value="3"/>
</dbReference>
<organism evidence="15">
    <name type="scientific">Drosophila persimilis</name>
    <name type="common">Fruit fly</name>
    <dbReference type="NCBI Taxonomy" id="7234"/>
    <lineage>
        <taxon>Eukaryota</taxon>
        <taxon>Metazoa</taxon>
        <taxon>Ecdysozoa</taxon>
        <taxon>Arthropoda</taxon>
        <taxon>Hexapoda</taxon>
        <taxon>Insecta</taxon>
        <taxon>Pterygota</taxon>
        <taxon>Neoptera</taxon>
        <taxon>Endopterygota</taxon>
        <taxon>Diptera</taxon>
        <taxon>Brachycera</taxon>
        <taxon>Muscomorpha</taxon>
        <taxon>Ephydroidea</taxon>
        <taxon>Drosophilidae</taxon>
        <taxon>Drosophila</taxon>
        <taxon>Sophophora</taxon>
    </lineage>
</organism>
<keyword evidence="5 11" id="KW-0863">Zinc-finger</keyword>
<dbReference type="eggNOG" id="KOG1721">
    <property type="taxonomic scope" value="Eukaryota"/>
</dbReference>
<dbReference type="InterPro" id="IPR013087">
    <property type="entry name" value="Znf_C2H2_type"/>
</dbReference>
<evidence type="ECO:0000259" key="13">
    <source>
        <dbReference type="PROSITE" id="PS50157"/>
    </source>
</evidence>
<proteinExistence type="inferred from homology"/>
<evidence type="ECO:0000256" key="12">
    <source>
        <dbReference type="SAM" id="MobiDB-lite"/>
    </source>
</evidence>
<dbReference type="GO" id="GO:0008270">
    <property type="term" value="F:zinc ion binding"/>
    <property type="evidence" value="ECO:0007669"/>
    <property type="project" value="UniProtKB-KW"/>
</dbReference>
<protein>
    <submittedName>
        <fullName evidence="14">GL15426</fullName>
    </submittedName>
</protein>
<feature type="compositionally biased region" description="Basic and acidic residues" evidence="12">
    <location>
        <begin position="107"/>
        <end position="116"/>
    </location>
</feature>
<dbReference type="HOGENOM" id="CLU_002678_42_11_1"/>
<evidence type="ECO:0000256" key="6">
    <source>
        <dbReference type="ARBA" id="ARBA00022833"/>
    </source>
</evidence>
<feature type="domain" description="C2H2-type" evidence="13">
    <location>
        <begin position="10"/>
        <end position="37"/>
    </location>
</feature>